<comment type="subcellular location">
    <subcellularLocation>
        <location evidence="1">Membrane</location>
        <topology evidence="1">Single-pass membrane protein</topology>
    </subcellularLocation>
</comment>
<comment type="caution">
    <text evidence="7">The sequence shown here is derived from an EMBL/GenBank/DDBJ whole genome shotgun (WGS) entry which is preliminary data.</text>
</comment>
<dbReference type="EMBL" id="PKFO01000005">
    <property type="protein sequence ID" value="PVH21184.1"/>
    <property type="molecule type" value="Genomic_DNA"/>
</dbReference>
<feature type="domain" description="LicD/FKTN/FKRP nucleotidyltransferase" evidence="6">
    <location>
        <begin position="437"/>
        <end position="545"/>
    </location>
</feature>
<dbReference type="PANTHER" id="PTHR15407">
    <property type="entry name" value="FUKUTIN-RELATED"/>
    <property type="match status" value="1"/>
</dbReference>
<organism evidence="7 8">
    <name type="scientific">Candidozyma haemuli</name>
    <dbReference type="NCBI Taxonomy" id="45357"/>
    <lineage>
        <taxon>Eukaryota</taxon>
        <taxon>Fungi</taxon>
        <taxon>Dikarya</taxon>
        <taxon>Ascomycota</taxon>
        <taxon>Saccharomycotina</taxon>
        <taxon>Pichiomycetes</taxon>
        <taxon>Metschnikowiaceae</taxon>
        <taxon>Candidozyma</taxon>
    </lineage>
</organism>
<dbReference type="RefSeq" id="XP_025342124.1">
    <property type="nucleotide sequence ID" value="XM_025483909.1"/>
</dbReference>
<keyword evidence="8" id="KW-1185">Reference proteome</keyword>
<protein>
    <recommendedName>
        <fullName evidence="6">LicD/FKTN/FKRP nucleotidyltransferase domain-containing protein</fullName>
    </recommendedName>
</protein>
<accession>A0A2V1ATU1</accession>
<feature type="domain" description="LicD/FKTN/FKRP nucleotidyltransferase" evidence="6">
    <location>
        <begin position="577"/>
        <end position="622"/>
    </location>
</feature>
<evidence type="ECO:0000256" key="1">
    <source>
        <dbReference type="ARBA" id="ARBA00004167"/>
    </source>
</evidence>
<dbReference type="VEuPathDB" id="FungiDB:CXQ85_000151"/>
<sequence length="823" mass="95267">MIRRRRCQYLAIAVIALHLVVFSLLSAKGSEKLLPLQSITNSLYDYALLFKEGDSFPFDAWADKVFGDYLRDQGESGSQEARLAAFSTNSSAFGADNMEVKLPEFLKGDSENPLLMPFEPRLTLGMILNEYNHLLKETEGRTPASFEYNIPVFHWADWTDLSSLYPHFMSFGENRQSCKMFGKTPRKTRKNPNPEKTSPHWCLDDSEIAFLYHENIIHNAQKKAGFREILQSPLRTGFHVDKYGGRTPHTSKKFEAASYLNDFMDKPLSVILLLPHPSGRSRSLRLGVNREVGSRVRLSQSDLAKSVANRVDTVNLRDELRQLESYYTNEGSDMYAPNIELHHEDFIEDSRVKLKELQSRNNLTTHEHNYFLSLNLSLSETEPTKYLYEAELHKSSTNWAWGSHYDWRFYKEIINFTELQAPSLHSLTSAWLRFINAQHLNSWVAHGTLLSWYWNGINFPWDADVDVQMPIKDLHRLARDFNQSVIVDFGTDVNGEIKTGRYFIDIGTWISSREYGNGRNNIDGRFIDMDTGLYIDITGLSISNTIAPKEYDRDLPKGLKRVNPDRSMDELEVLRNNYLQVYNCRNKHFAWLHDLSPMKLTYVEGVPAYVPNDFMLMLQREYNAGGLFEQRYKRYVFLPRLRVWYPSDKVNDFVTGKGKDFEPILELGTDKSKAVSSIDKMAVYSMSDEDYLEFMAREKPLLVEYLATRDVTSLHEKEMKQLLKNKPTDQLLLENEQLVHQFSSFRRDYTKFRRVKENFSFDEKVNELAQEMFSFRKGVSLSAEEVDYDPEPEPVNQDDGSPAPAVKFQPVGSAPERPRNMDA</sequence>
<dbReference type="InterPro" id="IPR009644">
    <property type="entry name" value="FKTN/MNN4/W02B3.4-1"/>
</dbReference>
<dbReference type="OrthoDB" id="444255at2759"/>
<evidence type="ECO:0000313" key="8">
    <source>
        <dbReference type="Proteomes" id="UP000244309"/>
    </source>
</evidence>
<keyword evidence="4" id="KW-0472">Membrane</keyword>
<name>A0A2V1ATU1_9ASCO</name>
<dbReference type="GO" id="GO:0016020">
    <property type="term" value="C:membrane"/>
    <property type="evidence" value="ECO:0007669"/>
    <property type="project" value="UniProtKB-SubCell"/>
</dbReference>
<evidence type="ECO:0000313" key="7">
    <source>
        <dbReference type="EMBL" id="PVH21184.1"/>
    </source>
</evidence>
<dbReference type="InterPro" id="IPR007074">
    <property type="entry name" value="LicD/FKTN/FKRP_NTP_transf"/>
</dbReference>
<evidence type="ECO:0000256" key="4">
    <source>
        <dbReference type="ARBA" id="ARBA00023136"/>
    </source>
</evidence>
<evidence type="ECO:0000256" key="3">
    <source>
        <dbReference type="ARBA" id="ARBA00022989"/>
    </source>
</evidence>
<evidence type="ECO:0000256" key="5">
    <source>
        <dbReference type="SAM" id="MobiDB-lite"/>
    </source>
</evidence>
<feature type="region of interest" description="Disordered" evidence="5">
    <location>
        <begin position="784"/>
        <end position="823"/>
    </location>
</feature>
<reference evidence="7 8" key="1">
    <citation type="submission" date="2017-12" db="EMBL/GenBank/DDBJ databases">
        <title>Genome Sequence of a Multidrug-Resistant Candida haemulonii Isolate from a Patient with Chronic Leg Ulcers in Israel.</title>
        <authorList>
            <person name="Chow N.A."/>
            <person name="Gade L."/>
            <person name="Batra D."/>
            <person name="Rowe L.A."/>
            <person name="Ben-Ami R."/>
            <person name="Loparev V.N."/>
            <person name="Litvintseva A.P."/>
        </authorList>
    </citation>
    <scope>NUCLEOTIDE SEQUENCE [LARGE SCALE GENOMIC DNA]</scope>
    <source>
        <strain evidence="7 8">B11899</strain>
    </source>
</reference>
<dbReference type="AlphaFoldDB" id="A0A2V1ATU1"/>
<keyword evidence="3" id="KW-1133">Transmembrane helix</keyword>
<proteinExistence type="predicted"/>
<dbReference type="Proteomes" id="UP000244309">
    <property type="component" value="Unassembled WGS sequence"/>
</dbReference>
<dbReference type="GO" id="GO:0009100">
    <property type="term" value="P:glycoprotein metabolic process"/>
    <property type="evidence" value="ECO:0007669"/>
    <property type="project" value="UniProtKB-ARBA"/>
</dbReference>
<gene>
    <name evidence="7" type="ORF">CXQ85_000151</name>
</gene>
<keyword evidence="2" id="KW-0812">Transmembrane</keyword>
<dbReference type="PANTHER" id="PTHR15407:SF28">
    <property type="entry name" value="RIBITOL-5-PHOSPHATE TRANSFERASE FKTN"/>
    <property type="match status" value="1"/>
</dbReference>
<dbReference type="STRING" id="45357.A0A2V1ATU1"/>
<dbReference type="Pfam" id="PF04991">
    <property type="entry name" value="LicD"/>
    <property type="match status" value="2"/>
</dbReference>
<evidence type="ECO:0000259" key="6">
    <source>
        <dbReference type="Pfam" id="PF04991"/>
    </source>
</evidence>
<evidence type="ECO:0000256" key="2">
    <source>
        <dbReference type="ARBA" id="ARBA00022692"/>
    </source>
</evidence>
<dbReference type="GeneID" id="37005484"/>